<dbReference type="InterPro" id="IPR001920">
    <property type="entry name" value="Asp/Glu_race"/>
</dbReference>
<dbReference type="SUPFAM" id="SSF53681">
    <property type="entry name" value="Aspartate/glutamate racemase"/>
    <property type="match status" value="2"/>
</dbReference>
<dbReference type="InterPro" id="IPR004380">
    <property type="entry name" value="Asp_race"/>
</dbReference>
<proteinExistence type="inferred from homology"/>
<name>A0A6S8K426_9STRA</name>
<evidence type="ECO:0000256" key="2">
    <source>
        <dbReference type="ARBA" id="ARBA00023235"/>
    </source>
</evidence>
<evidence type="ECO:0008006" key="5">
    <source>
        <dbReference type="Google" id="ProtNLM"/>
    </source>
</evidence>
<dbReference type="NCBIfam" id="TIGR00035">
    <property type="entry name" value="asp_race"/>
    <property type="match status" value="1"/>
</dbReference>
<dbReference type="InterPro" id="IPR015942">
    <property type="entry name" value="Asp/Glu/hydantoin_racemase"/>
</dbReference>
<dbReference type="GO" id="GO:0047661">
    <property type="term" value="F:amino-acid racemase activity"/>
    <property type="evidence" value="ECO:0007669"/>
    <property type="project" value="InterPro"/>
</dbReference>
<evidence type="ECO:0000313" key="4">
    <source>
        <dbReference type="EMBL" id="CAE0405572.1"/>
    </source>
</evidence>
<organism evidence="3">
    <name type="scientific">Amphora coffeiformis</name>
    <dbReference type="NCBI Taxonomy" id="265554"/>
    <lineage>
        <taxon>Eukaryota</taxon>
        <taxon>Sar</taxon>
        <taxon>Stramenopiles</taxon>
        <taxon>Ochrophyta</taxon>
        <taxon>Bacillariophyta</taxon>
        <taxon>Bacillariophyceae</taxon>
        <taxon>Bacillariophycidae</taxon>
        <taxon>Thalassiophysales</taxon>
        <taxon>Catenulaceae</taxon>
        <taxon>Amphora</taxon>
    </lineage>
</organism>
<protein>
    <recommendedName>
        <fullName evidence="5">Aspartate racemase</fullName>
    </recommendedName>
</protein>
<dbReference type="Gene3D" id="3.40.50.1860">
    <property type="match status" value="2"/>
</dbReference>
<dbReference type="Pfam" id="PF01177">
    <property type="entry name" value="Asp_Glu_race"/>
    <property type="match status" value="1"/>
</dbReference>
<dbReference type="PANTHER" id="PTHR21198:SF7">
    <property type="entry name" value="ASPARTATE-GLUTAMATE RACEMASE FAMILY"/>
    <property type="match status" value="1"/>
</dbReference>
<comment type="similarity">
    <text evidence="1">Belongs to the aspartate/glutamate racemases family.</text>
</comment>
<dbReference type="PANTHER" id="PTHR21198">
    <property type="entry name" value="GLUTAMATE RACEMASE"/>
    <property type="match status" value="1"/>
</dbReference>
<reference evidence="3" key="1">
    <citation type="submission" date="2021-01" db="EMBL/GenBank/DDBJ databases">
        <authorList>
            <person name="Corre E."/>
            <person name="Pelletier E."/>
            <person name="Niang G."/>
            <person name="Scheremetjew M."/>
            <person name="Finn R."/>
            <person name="Kale V."/>
            <person name="Holt S."/>
            <person name="Cochrane G."/>
            <person name="Meng A."/>
            <person name="Brown T."/>
            <person name="Cohen L."/>
        </authorList>
    </citation>
    <scope>NUCLEOTIDE SEQUENCE</scope>
    <source>
        <strain evidence="3">CCMP127</strain>
    </source>
</reference>
<accession>A0A6S8K426</accession>
<evidence type="ECO:0000256" key="1">
    <source>
        <dbReference type="ARBA" id="ARBA00007847"/>
    </source>
</evidence>
<sequence length="247" mass="27244">MKTIGIIGGMSWESSAEYYRIINETVKARLGGYHNAQSLMFTVDFHDIEARQMSGDWEEMGVIMADAAVRLERGGADCVVLATNTMHKLASSIETATKIPFLHIADATARRIQQTTGKIQTIGLLGTRFTMEDEFYAGRLREKFGLKVVVPDQTGREMVHNVIYNELVLGQVKESSRKAFVEIIADMQEQQGAQAVILGCTEIMLLIQQEHSPIPVFDTTRIHAETAVAFAVGNSDTSTEGSGVNHH</sequence>
<dbReference type="EMBL" id="HBIM01004186">
    <property type="protein sequence ID" value="CAE0405568.1"/>
    <property type="molecule type" value="Transcribed_RNA"/>
</dbReference>
<evidence type="ECO:0000313" key="3">
    <source>
        <dbReference type="EMBL" id="CAE0405568.1"/>
    </source>
</evidence>
<dbReference type="AlphaFoldDB" id="A0A6S8K426"/>
<dbReference type="EMBL" id="HBIM01004189">
    <property type="protein sequence ID" value="CAE0405572.1"/>
    <property type="molecule type" value="Transcribed_RNA"/>
</dbReference>
<gene>
    <name evidence="3" type="ORF">ACOF00016_LOCUS3579</name>
    <name evidence="4" type="ORF">ACOF00016_LOCUS3582</name>
</gene>
<keyword evidence="2" id="KW-0413">Isomerase</keyword>